<dbReference type="PANTHER" id="PTHR43747:SF4">
    <property type="entry name" value="FLAVIN-DEPENDENT TRYPTOPHAN HALOGENASE"/>
    <property type="match status" value="1"/>
</dbReference>
<dbReference type="PANTHER" id="PTHR43747">
    <property type="entry name" value="FAD-BINDING PROTEIN"/>
    <property type="match status" value="1"/>
</dbReference>
<gene>
    <name evidence="1" type="ORF">ACFOHL_01325</name>
</gene>
<dbReference type="EC" id="1.14.19.-" evidence="1"/>
<evidence type="ECO:0000313" key="2">
    <source>
        <dbReference type="Proteomes" id="UP001595478"/>
    </source>
</evidence>
<dbReference type="Gene3D" id="3.50.50.60">
    <property type="entry name" value="FAD/NAD(P)-binding domain"/>
    <property type="match status" value="1"/>
</dbReference>
<dbReference type="InterPro" id="IPR036188">
    <property type="entry name" value="FAD/NAD-bd_sf"/>
</dbReference>
<dbReference type="InterPro" id="IPR050816">
    <property type="entry name" value="Flavin-dep_Halogenase_NPB"/>
</dbReference>
<dbReference type="Proteomes" id="UP001595478">
    <property type="component" value="Unassembled WGS sequence"/>
</dbReference>
<dbReference type="SUPFAM" id="SSF51905">
    <property type="entry name" value="FAD/NAD(P)-binding domain"/>
    <property type="match status" value="1"/>
</dbReference>
<dbReference type="PIRSF" id="PIRSF011396">
    <property type="entry name" value="Trp_halogenase"/>
    <property type="match status" value="1"/>
</dbReference>
<reference evidence="2" key="1">
    <citation type="journal article" date="2019" name="Int. J. Syst. Evol. Microbiol.">
        <title>The Global Catalogue of Microorganisms (GCM) 10K type strain sequencing project: providing services to taxonomists for standard genome sequencing and annotation.</title>
        <authorList>
            <consortium name="The Broad Institute Genomics Platform"/>
            <consortium name="The Broad Institute Genome Sequencing Center for Infectious Disease"/>
            <person name="Wu L."/>
            <person name="Ma J."/>
        </authorList>
    </citation>
    <scope>NUCLEOTIDE SEQUENCE [LARGE SCALE GENOMIC DNA]</scope>
    <source>
        <strain evidence="2">KCTC 52473</strain>
    </source>
</reference>
<keyword evidence="1" id="KW-0560">Oxidoreductase</keyword>
<name>A0ABV7FJ10_9ALTE</name>
<dbReference type="InterPro" id="IPR006905">
    <property type="entry name" value="Flavin_halogenase"/>
</dbReference>
<sequence length="508" mass="57520">MSSKNKRIVVLGGGTAGWVSAAVFSKDLKHSDYNVTIVESSDILPVGVGEASIPPIYSLIEYLGLNDSDLITKVDGSLKYGIHFENWSKLGDHYMHAFGELGTPFKDVSFLDFWMAAGESTGVHGITPFFPTAIAAYNNKFAPPAPRPKNTPESAFYPLCNLSYALHFDAKLMANYLKDYSLANGVKHISATVQKVELTSTGEIKSLHLESGQSVEGDLFIDCSGASGRLIQQELKREIEDWSSYLPCDRAIAVQTKNSETELPSYTKAIAMKAGWRWQIPLQSRTGNGYVYCSKYISDDAARAELLNTLPDELLTEPRIIPFKTGCLKEPWYKNCVAIGLSSGFMEPMESTSIHLIYYYAMYLRETIEKGKWNDQALFNNTFSFQTERIRDFLIMHYYINQRNDEPFWLDCQNMAIPNSLEKKLDEFKKTGKIKVHSSELFSFESWVQVLIGQNYLENYDQFYNVNIPCDAAKQFFQNVYIAIQNEVDKLPSHRKFLSDLANKQTLE</sequence>
<keyword evidence="2" id="KW-1185">Reference proteome</keyword>
<dbReference type="Pfam" id="PF04820">
    <property type="entry name" value="Trp_halogenase"/>
    <property type="match status" value="1"/>
</dbReference>
<dbReference type="InterPro" id="IPR033856">
    <property type="entry name" value="Trp_halogen"/>
</dbReference>
<dbReference type="GO" id="GO:0016491">
    <property type="term" value="F:oxidoreductase activity"/>
    <property type="evidence" value="ECO:0007669"/>
    <property type="project" value="UniProtKB-KW"/>
</dbReference>
<organism evidence="1 2">
    <name type="scientific">Agaribacter flavus</name>
    <dbReference type="NCBI Taxonomy" id="1902781"/>
    <lineage>
        <taxon>Bacteria</taxon>
        <taxon>Pseudomonadati</taxon>
        <taxon>Pseudomonadota</taxon>
        <taxon>Gammaproteobacteria</taxon>
        <taxon>Alteromonadales</taxon>
        <taxon>Alteromonadaceae</taxon>
        <taxon>Agaribacter</taxon>
    </lineage>
</organism>
<accession>A0ABV7FJ10</accession>
<protein>
    <submittedName>
        <fullName evidence="1">Tryptophan halogenase family protein</fullName>
        <ecNumber evidence="1">1.14.19.-</ecNumber>
    </submittedName>
</protein>
<dbReference type="RefSeq" id="WP_376918398.1">
    <property type="nucleotide sequence ID" value="NZ_JBHRSW010000004.1"/>
</dbReference>
<proteinExistence type="predicted"/>
<evidence type="ECO:0000313" key="1">
    <source>
        <dbReference type="EMBL" id="MFC3120258.1"/>
    </source>
</evidence>
<comment type="caution">
    <text evidence="1">The sequence shown here is derived from an EMBL/GenBank/DDBJ whole genome shotgun (WGS) entry which is preliminary data.</text>
</comment>
<dbReference type="EMBL" id="JBHRSW010000004">
    <property type="protein sequence ID" value="MFC3120258.1"/>
    <property type="molecule type" value="Genomic_DNA"/>
</dbReference>